<name>A0A9W8AGJ1_9FUNG</name>
<dbReference type="OrthoDB" id="506431at2759"/>
<organism evidence="3 4">
    <name type="scientific">Tieghemiomyces parasiticus</name>
    <dbReference type="NCBI Taxonomy" id="78921"/>
    <lineage>
        <taxon>Eukaryota</taxon>
        <taxon>Fungi</taxon>
        <taxon>Fungi incertae sedis</taxon>
        <taxon>Zoopagomycota</taxon>
        <taxon>Kickxellomycotina</taxon>
        <taxon>Dimargaritomycetes</taxon>
        <taxon>Dimargaritales</taxon>
        <taxon>Dimargaritaceae</taxon>
        <taxon>Tieghemiomyces</taxon>
    </lineage>
</organism>
<dbReference type="PANTHER" id="PTHR47260">
    <property type="entry name" value="UPF0644 PROTEIN PB2B4.06"/>
    <property type="match status" value="1"/>
</dbReference>
<sequence>MTTSVSDGHPASDGRPTKALSLPARPPPFAADIHDLYVDERPPPKAPWSAARQALQDRINELPLVQALRHRKDKFHEFQSVWELKGDVRDNHLLLGSLSGQNQLPVYPITFRHLKEDDPFSFVTDGDENTVESQQGQLQQGQTNGGDTQAELPSYVDMLMSNQTDTAMTQIMYVGRALCGHDDIIHGGLLATLLDDAYARLGFSFLPGHLGFTANLNINYRCPVPADIMIVIKIELVKYEGRKVYLSARITSLDGKFLFVDSTTLFVAPKVAPVSSLNTRNGETPVVSKGEVKRQEENAGDVPNAAA</sequence>
<dbReference type="InterPro" id="IPR052061">
    <property type="entry name" value="PTE-AB_protein"/>
</dbReference>
<accession>A0A9W8AGJ1</accession>
<dbReference type="EMBL" id="JANBPT010000134">
    <property type="protein sequence ID" value="KAJ1927095.1"/>
    <property type="molecule type" value="Genomic_DNA"/>
</dbReference>
<dbReference type="Gene3D" id="3.10.129.10">
    <property type="entry name" value="Hotdog Thioesterase"/>
    <property type="match status" value="1"/>
</dbReference>
<feature type="region of interest" description="Disordered" evidence="1">
    <location>
        <begin position="1"/>
        <end position="25"/>
    </location>
</feature>
<dbReference type="PANTHER" id="PTHR47260:SF1">
    <property type="entry name" value="UPF0644 PROTEIN PB2B4.06"/>
    <property type="match status" value="1"/>
</dbReference>
<evidence type="ECO:0000256" key="1">
    <source>
        <dbReference type="SAM" id="MobiDB-lite"/>
    </source>
</evidence>
<reference evidence="3" key="1">
    <citation type="submission" date="2022-07" db="EMBL/GenBank/DDBJ databases">
        <title>Phylogenomic reconstructions and comparative analyses of Kickxellomycotina fungi.</title>
        <authorList>
            <person name="Reynolds N.K."/>
            <person name="Stajich J.E."/>
            <person name="Barry K."/>
            <person name="Grigoriev I.V."/>
            <person name="Crous P."/>
            <person name="Smith M.E."/>
        </authorList>
    </citation>
    <scope>NUCLEOTIDE SEQUENCE</scope>
    <source>
        <strain evidence="3">RSA 861</strain>
    </source>
</reference>
<dbReference type="Pfam" id="PF03061">
    <property type="entry name" value="4HBT"/>
    <property type="match status" value="1"/>
</dbReference>
<feature type="domain" description="Thioesterase" evidence="2">
    <location>
        <begin position="184"/>
        <end position="256"/>
    </location>
</feature>
<proteinExistence type="predicted"/>
<protein>
    <recommendedName>
        <fullName evidence="2">Thioesterase domain-containing protein</fullName>
    </recommendedName>
</protein>
<feature type="region of interest" description="Disordered" evidence="1">
    <location>
        <begin position="122"/>
        <end position="147"/>
    </location>
</feature>
<evidence type="ECO:0000313" key="4">
    <source>
        <dbReference type="Proteomes" id="UP001150569"/>
    </source>
</evidence>
<dbReference type="InterPro" id="IPR029069">
    <property type="entry name" value="HotDog_dom_sf"/>
</dbReference>
<evidence type="ECO:0000259" key="2">
    <source>
        <dbReference type="Pfam" id="PF03061"/>
    </source>
</evidence>
<feature type="region of interest" description="Disordered" evidence="1">
    <location>
        <begin position="282"/>
        <end position="307"/>
    </location>
</feature>
<feature type="compositionally biased region" description="Low complexity" evidence="1">
    <location>
        <begin position="134"/>
        <end position="147"/>
    </location>
</feature>
<dbReference type="SUPFAM" id="SSF54637">
    <property type="entry name" value="Thioesterase/thiol ester dehydrase-isomerase"/>
    <property type="match status" value="1"/>
</dbReference>
<dbReference type="AlphaFoldDB" id="A0A9W8AGJ1"/>
<gene>
    <name evidence="3" type="ORF">IWQ60_003215</name>
</gene>
<comment type="caution">
    <text evidence="3">The sequence shown here is derived from an EMBL/GenBank/DDBJ whole genome shotgun (WGS) entry which is preliminary data.</text>
</comment>
<dbReference type="InterPro" id="IPR006683">
    <property type="entry name" value="Thioestr_dom"/>
</dbReference>
<evidence type="ECO:0000313" key="3">
    <source>
        <dbReference type="EMBL" id="KAJ1927095.1"/>
    </source>
</evidence>
<dbReference type="CDD" id="cd03443">
    <property type="entry name" value="PaaI_thioesterase"/>
    <property type="match status" value="1"/>
</dbReference>
<keyword evidence="4" id="KW-1185">Reference proteome</keyword>
<dbReference type="Proteomes" id="UP001150569">
    <property type="component" value="Unassembled WGS sequence"/>
</dbReference>